<dbReference type="InterPro" id="IPR050193">
    <property type="entry name" value="Cytochrome_P450_71"/>
</dbReference>
<protein>
    <submittedName>
        <fullName evidence="8">Cytochrome P450 71B20</fullName>
    </submittedName>
</protein>
<dbReference type="Pfam" id="PF00067">
    <property type="entry name" value="p450"/>
    <property type="match status" value="1"/>
</dbReference>
<evidence type="ECO:0000256" key="7">
    <source>
        <dbReference type="SAM" id="Phobius"/>
    </source>
</evidence>
<sequence length="79" mass="9065">MIINLDLERYKEHQDIIDSMLDVIHEGKNDSLKLTIDHIKGFLANIFLAGIDTGAITMIWAMTELARNPKLMKKVQKEI</sequence>
<accession>A0ABD1AA16</accession>
<comment type="caution">
    <text evidence="8">The sequence shown here is derived from an EMBL/GenBank/DDBJ whole genome shotgun (WGS) entry which is preliminary data.</text>
</comment>
<dbReference type="PRINTS" id="PR00463">
    <property type="entry name" value="EP450I"/>
</dbReference>
<dbReference type="InterPro" id="IPR036396">
    <property type="entry name" value="Cyt_P450_sf"/>
</dbReference>
<name>A0ABD1AA16_CARAN</name>
<dbReference type="SUPFAM" id="SSF48264">
    <property type="entry name" value="Cytochrome P450"/>
    <property type="match status" value="1"/>
</dbReference>
<evidence type="ECO:0000256" key="6">
    <source>
        <dbReference type="ARBA" id="ARBA00023136"/>
    </source>
</evidence>
<evidence type="ECO:0000256" key="3">
    <source>
        <dbReference type="ARBA" id="ARBA00022692"/>
    </source>
</evidence>
<keyword evidence="6 7" id="KW-0472">Membrane</keyword>
<organism evidence="8 9">
    <name type="scientific">Cardamine amara subsp. amara</name>
    <dbReference type="NCBI Taxonomy" id="228776"/>
    <lineage>
        <taxon>Eukaryota</taxon>
        <taxon>Viridiplantae</taxon>
        <taxon>Streptophyta</taxon>
        <taxon>Embryophyta</taxon>
        <taxon>Tracheophyta</taxon>
        <taxon>Spermatophyta</taxon>
        <taxon>Magnoliopsida</taxon>
        <taxon>eudicotyledons</taxon>
        <taxon>Gunneridae</taxon>
        <taxon>Pentapetalae</taxon>
        <taxon>rosids</taxon>
        <taxon>malvids</taxon>
        <taxon>Brassicales</taxon>
        <taxon>Brassicaceae</taxon>
        <taxon>Cardamineae</taxon>
        <taxon>Cardamine</taxon>
    </lineage>
</organism>
<evidence type="ECO:0000313" key="9">
    <source>
        <dbReference type="Proteomes" id="UP001558713"/>
    </source>
</evidence>
<evidence type="ECO:0000313" key="8">
    <source>
        <dbReference type="EMBL" id="KAL1199944.1"/>
    </source>
</evidence>
<keyword evidence="9" id="KW-1185">Reference proteome</keyword>
<evidence type="ECO:0000256" key="4">
    <source>
        <dbReference type="ARBA" id="ARBA00022989"/>
    </source>
</evidence>
<dbReference type="GO" id="GO:0016491">
    <property type="term" value="F:oxidoreductase activity"/>
    <property type="evidence" value="ECO:0007669"/>
    <property type="project" value="UniProtKB-KW"/>
</dbReference>
<dbReference type="EMBL" id="JBANAX010000636">
    <property type="protein sequence ID" value="KAL1199944.1"/>
    <property type="molecule type" value="Genomic_DNA"/>
</dbReference>
<dbReference type="InterPro" id="IPR002401">
    <property type="entry name" value="Cyt_P450_E_grp-I"/>
</dbReference>
<evidence type="ECO:0000256" key="5">
    <source>
        <dbReference type="ARBA" id="ARBA00023002"/>
    </source>
</evidence>
<evidence type="ECO:0000256" key="1">
    <source>
        <dbReference type="ARBA" id="ARBA00004167"/>
    </source>
</evidence>
<keyword evidence="3 7" id="KW-0812">Transmembrane</keyword>
<dbReference type="Proteomes" id="UP001558713">
    <property type="component" value="Unassembled WGS sequence"/>
</dbReference>
<dbReference type="InterPro" id="IPR001128">
    <property type="entry name" value="Cyt_P450"/>
</dbReference>
<keyword evidence="5" id="KW-0560">Oxidoreductase</keyword>
<dbReference type="AlphaFoldDB" id="A0ABD1AA16"/>
<dbReference type="Gene3D" id="1.10.630.10">
    <property type="entry name" value="Cytochrome P450"/>
    <property type="match status" value="1"/>
</dbReference>
<comment type="similarity">
    <text evidence="2">Belongs to the cytochrome P450 family.</text>
</comment>
<evidence type="ECO:0000256" key="2">
    <source>
        <dbReference type="ARBA" id="ARBA00010617"/>
    </source>
</evidence>
<dbReference type="PANTHER" id="PTHR47956:SF33">
    <property type="entry name" value="CYTOCHROME P450 71B19-RELATED"/>
    <property type="match status" value="1"/>
</dbReference>
<feature type="transmembrane region" description="Helical" evidence="7">
    <location>
        <begin position="42"/>
        <end position="63"/>
    </location>
</feature>
<proteinExistence type="inferred from homology"/>
<comment type="subcellular location">
    <subcellularLocation>
        <location evidence="1">Membrane</location>
        <topology evidence="1">Single-pass membrane protein</topology>
    </subcellularLocation>
</comment>
<reference evidence="8 9" key="1">
    <citation type="submission" date="2024-04" db="EMBL/GenBank/DDBJ databases">
        <title>Genome assembly C_amara_ONT_v2.</title>
        <authorList>
            <person name="Yant L."/>
            <person name="Moore C."/>
            <person name="Slenker M."/>
        </authorList>
    </citation>
    <scope>NUCLEOTIDE SEQUENCE [LARGE SCALE GENOMIC DNA]</scope>
    <source>
        <tissue evidence="8">Leaf</tissue>
    </source>
</reference>
<dbReference type="GO" id="GO:0016020">
    <property type="term" value="C:membrane"/>
    <property type="evidence" value="ECO:0007669"/>
    <property type="project" value="UniProtKB-SubCell"/>
</dbReference>
<dbReference type="PANTHER" id="PTHR47956">
    <property type="entry name" value="CYTOCHROME P450 71B11-RELATED"/>
    <property type="match status" value="1"/>
</dbReference>
<keyword evidence="4 7" id="KW-1133">Transmembrane helix</keyword>
<gene>
    <name evidence="8" type="ORF">V5N11_018351</name>
</gene>